<comment type="similarity">
    <text evidence="1 5">Belongs to the VPS41 family.</text>
</comment>
<protein>
    <recommendedName>
        <fullName evidence="4 5">Vacuolar protein sorting-associated protein 41 homolog</fullName>
    </recommendedName>
</protein>
<feature type="compositionally biased region" description="Low complexity" evidence="7">
    <location>
        <begin position="28"/>
        <end position="40"/>
    </location>
</feature>
<dbReference type="SMART" id="SM00320">
    <property type="entry name" value="WD40"/>
    <property type="match status" value="1"/>
</dbReference>
<feature type="compositionally biased region" description="Polar residues" evidence="7">
    <location>
        <begin position="957"/>
        <end position="968"/>
    </location>
</feature>
<evidence type="ECO:0000256" key="2">
    <source>
        <dbReference type="ARBA" id="ARBA00022448"/>
    </source>
</evidence>
<dbReference type="Pfam" id="PF23411">
    <property type="entry name" value="Beta-prop_Vps41"/>
    <property type="match status" value="1"/>
</dbReference>
<evidence type="ECO:0000256" key="3">
    <source>
        <dbReference type="ARBA" id="ARBA00022927"/>
    </source>
</evidence>
<dbReference type="InterPro" id="IPR000547">
    <property type="entry name" value="Clathrin_H-chain/VPS_repeat"/>
</dbReference>
<dbReference type="SUPFAM" id="SSF57850">
    <property type="entry name" value="RING/U-box"/>
    <property type="match status" value="1"/>
</dbReference>
<evidence type="ECO:0000259" key="9">
    <source>
        <dbReference type="Pfam" id="PF23555"/>
    </source>
</evidence>
<dbReference type="PROSITE" id="PS50236">
    <property type="entry name" value="CHCR"/>
    <property type="match status" value="1"/>
</dbReference>
<dbReference type="EMBL" id="OZ020100">
    <property type="protein sequence ID" value="CAK9272993.1"/>
    <property type="molecule type" value="Genomic_DNA"/>
</dbReference>
<feature type="compositionally biased region" description="Low complexity" evidence="7">
    <location>
        <begin position="9"/>
        <end position="18"/>
    </location>
</feature>
<dbReference type="PIRSF" id="PIRSF028921">
    <property type="entry name" value="VPS41"/>
    <property type="match status" value="1"/>
</dbReference>
<dbReference type="SUPFAM" id="SSF50978">
    <property type="entry name" value="WD40 repeat-like"/>
    <property type="match status" value="1"/>
</dbReference>
<keyword evidence="2 5" id="KW-0813">Transport</keyword>
<dbReference type="Gene3D" id="2.130.10.10">
    <property type="entry name" value="YVTN repeat-like/Quinoprotein amine dehydrogenase"/>
    <property type="match status" value="1"/>
</dbReference>
<gene>
    <name evidence="10" type="ORF">CSSPJE1EN1_LOCUS18471</name>
</gene>
<evidence type="ECO:0000256" key="7">
    <source>
        <dbReference type="SAM" id="MobiDB-lite"/>
    </source>
</evidence>
<feature type="region of interest" description="Disordered" evidence="7">
    <location>
        <begin position="1"/>
        <end position="83"/>
    </location>
</feature>
<feature type="repeat" description="CHCR" evidence="6">
    <location>
        <begin position="642"/>
        <end position="789"/>
    </location>
</feature>
<dbReference type="InterPro" id="IPR057779">
    <property type="entry name" value="Znf_RING_Vps41"/>
</dbReference>
<proteinExistence type="inferred from homology"/>
<keyword evidence="3 5" id="KW-0653">Protein transport</keyword>
<sequence>MRVPESTGATAMAAAAAAPDLDFSPIMSPVVPVVNRPSSPLLQDGGEGDDELGDDDDSLSRDDDDDDEGDEEEEEPRLKYQRLGGSVPSLLSSDAASCLTIAERIIVLGTHDGSVHLLDFQGNQVREFRHVHTATVNEVSIDSDGEFVGSCSDDGTVVISSLYTDEKEKFEYHRPMKAVALDPEYSRKKSRQFAAGGLAGQLLFISKGWFGHREQVLHSGEGTVHVVKWRTSLIAWANDAGVKVYDTASYQRITFIERVARGSLLRPQLVWQGDTVLIIGWADYIKIAVVKTRGWDGTKGTLGPGAKYVEILSAFQTDYYVSGLAPYGDALVVLAYLPNKEDGQTNSHLESAFQRQGHAQRPEVRIVTLKNEELATDALSIHGYEHYKAKDYVLAHAPFTGSSIAGGQWAAGDEPLYYIVSPKDVVVAKPRDADDHVKWLLQHGFHEKALAVVEEGKARTELLEEVGSRYLDHLLLERQYAQAAALCPKLLHGSAPAWERWVFHFAHLRQLPCLAPYIPISNPQLRDTVYEVVLNALVTNSAYHEQLVTIIKAWPSNIYSVPTIISAIQLQISTGSKSPLLKEALAELYVRDMQHERALAIYVELQKPYVFDFIQQHNLYAAIHDKVVPLMRLDGKRAVQLLVNQSNRIEPSEVVSQLQTGGADENLRKYLHLYLHGLFEKDPNAGKDYHGLQVELYADYEPRLLLPFLQSSHHYTLDKAYEVCTKRGLTKERVFILGRMGNSRKALALIVNELQDMQQAVSFVQSQADEELWEELINQSMHNPAMIGSLLENTVGHIDPLHVVEKVPAGMPIPRLRDRLVKIITDYRTETSLRAGCNDILKADCVNLLVRYYDEACHAIRVGGSEFDTGVQGLASVNGGESKRVNRASTSGGKGGSKGGRIPNSIGGSGRCCICFDPLALQKVAVVAFFCTHAYHETCLHDTSGIVSSEQERDSGPQKSGSGMNETASDARESNGDLSNPDPLCCILCTTAASTKQKSGFNGFERTAPMASASSPVWGSGGVT</sequence>
<accession>A0ABP0X1K6</accession>
<dbReference type="InterPro" id="IPR036322">
    <property type="entry name" value="WD40_repeat_dom_sf"/>
</dbReference>
<dbReference type="Proteomes" id="UP001497444">
    <property type="component" value="Chromosome 5"/>
</dbReference>
<reference evidence="10" key="1">
    <citation type="submission" date="2024-02" db="EMBL/GenBank/DDBJ databases">
        <authorList>
            <consortium name="ELIXIR-Norway"/>
            <consortium name="Elixir Norway"/>
        </authorList>
    </citation>
    <scope>NUCLEOTIDE SEQUENCE</scope>
</reference>
<evidence type="ECO:0000313" key="10">
    <source>
        <dbReference type="EMBL" id="CAK9272993.1"/>
    </source>
</evidence>
<dbReference type="SUPFAM" id="SSF48371">
    <property type="entry name" value="ARM repeat"/>
    <property type="match status" value="1"/>
</dbReference>
<dbReference type="Pfam" id="PF23556">
    <property type="entry name" value="TPR_Vps41"/>
    <property type="match status" value="1"/>
</dbReference>
<feature type="domain" description="Vps41 C-terminal RING finger" evidence="9">
    <location>
        <begin position="911"/>
        <end position="947"/>
    </location>
</feature>
<dbReference type="PANTHER" id="PTHR12616:SF1">
    <property type="entry name" value="VACUOLAR PROTEIN SORTING-ASSOCIATED PROTEIN 41 HOMOLOG"/>
    <property type="match status" value="1"/>
</dbReference>
<dbReference type="PANTHER" id="PTHR12616">
    <property type="entry name" value="VACUOLAR PROTEIN SORTING VPS41"/>
    <property type="match status" value="1"/>
</dbReference>
<dbReference type="InterPro" id="IPR045111">
    <property type="entry name" value="Vps41/Vps8"/>
</dbReference>
<dbReference type="InterPro" id="IPR001680">
    <property type="entry name" value="WD40_rpt"/>
</dbReference>
<feature type="domain" description="Vps41 beta-propeller" evidence="8">
    <location>
        <begin position="78"/>
        <end position="429"/>
    </location>
</feature>
<comment type="function">
    <text evidence="5">Required for vacuolar assembly and vacuolar traffic.</text>
</comment>
<dbReference type="InterPro" id="IPR057780">
    <property type="entry name" value="Beta-prop_Vps41"/>
</dbReference>
<feature type="region of interest" description="Disordered" evidence="7">
    <location>
        <begin position="947"/>
        <end position="977"/>
    </location>
</feature>
<evidence type="ECO:0000256" key="5">
    <source>
        <dbReference type="PIRNR" id="PIRNR028921"/>
    </source>
</evidence>
<dbReference type="InterPro" id="IPR016024">
    <property type="entry name" value="ARM-type_fold"/>
</dbReference>
<dbReference type="SMART" id="SM00299">
    <property type="entry name" value="CLH"/>
    <property type="match status" value="1"/>
</dbReference>
<evidence type="ECO:0000256" key="6">
    <source>
        <dbReference type="PROSITE-ProRule" id="PRU01006"/>
    </source>
</evidence>
<dbReference type="CDD" id="cd16687">
    <property type="entry name" value="RING-H2_Vps8"/>
    <property type="match status" value="1"/>
</dbReference>
<keyword evidence="11" id="KW-1185">Reference proteome</keyword>
<dbReference type="InterPro" id="IPR016902">
    <property type="entry name" value="Vps41"/>
</dbReference>
<dbReference type="InterPro" id="IPR011990">
    <property type="entry name" value="TPR-like_helical_dom_sf"/>
</dbReference>
<evidence type="ECO:0000256" key="1">
    <source>
        <dbReference type="ARBA" id="ARBA00009582"/>
    </source>
</evidence>
<feature type="region of interest" description="Disordered" evidence="7">
    <location>
        <begin position="881"/>
        <end position="902"/>
    </location>
</feature>
<dbReference type="Gene3D" id="1.25.40.10">
    <property type="entry name" value="Tetratricopeptide repeat domain"/>
    <property type="match status" value="1"/>
</dbReference>
<dbReference type="Pfam" id="PF23555">
    <property type="entry name" value="zf-RING_Vps41"/>
    <property type="match status" value="1"/>
</dbReference>
<dbReference type="InterPro" id="IPR015943">
    <property type="entry name" value="WD40/YVTN_repeat-like_dom_sf"/>
</dbReference>
<evidence type="ECO:0000313" key="11">
    <source>
        <dbReference type="Proteomes" id="UP001497444"/>
    </source>
</evidence>
<name>A0ABP0X1K6_9BRYO</name>
<organism evidence="10 11">
    <name type="scientific">Sphagnum jensenii</name>
    <dbReference type="NCBI Taxonomy" id="128206"/>
    <lineage>
        <taxon>Eukaryota</taxon>
        <taxon>Viridiplantae</taxon>
        <taxon>Streptophyta</taxon>
        <taxon>Embryophyta</taxon>
        <taxon>Bryophyta</taxon>
        <taxon>Sphagnophytina</taxon>
        <taxon>Sphagnopsida</taxon>
        <taxon>Sphagnales</taxon>
        <taxon>Sphagnaceae</taxon>
        <taxon>Sphagnum</taxon>
    </lineage>
</organism>
<feature type="compositionally biased region" description="Acidic residues" evidence="7">
    <location>
        <begin position="46"/>
        <end position="75"/>
    </location>
</feature>
<evidence type="ECO:0000259" key="8">
    <source>
        <dbReference type="Pfam" id="PF23411"/>
    </source>
</evidence>
<evidence type="ECO:0000256" key="4">
    <source>
        <dbReference type="ARBA" id="ARBA00029538"/>
    </source>
</evidence>